<dbReference type="GO" id="GO:0004386">
    <property type="term" value="F:helicase activity"/>
    <property type="evidence" value="ECO:0007669"/>
    <property type="project" value="UniProtKB-KW"/>
</dbReference>
<gene>
    <name evidence="1" type="ORF">MM415A00428_0033</name>
</gene>
<dbReference type="InterPro" id="IPR027417">
    <property type="entry name" value="P-loop_NTPase"/>
</dbReference>
<keyword evidence="1" id="KW-0547">Nucleotide-binding</keyword>
<dbReference type="SUPFAM" id="SSF52540">
    <property type="entry name" value="P-loop containing nucleoside triphosphate hydrolases"/>
    <property type="match status" value="1"/>
</dbReference>
<keyword evidence="1" id="KW-0347">Helicase</keyword>
<keyword evidence="1" id="KW-0067">ATP-binding</keyword>
<name>A0A6M3KLP0_9ZZZZ</name>
<sequence length="504" mass="58914">MNIKRTQIEIAIEKQILYATITSFQFLRDIHPSFDPVYIQNSQIKKILNWCIAHYEYYEETAADILQDIFNRESSNLEEAEVKIIEDLLSEVSTKYEHKEQVNVEYLVDQVMLYFRQRELEITASNIQVLVKKGDINGAEEQIVNYRKVAKVAHSSIDLKNDDSIAALFKSKERPFFQLTGKLGQLVGPMEKGHFVAIAGAFKSGKSWFLQEIGIEGILNRLKVVEFSLEMMEMNKRDRIYKRLVSADSRESKWYRYPVFDCTYNQDGSCEQGERTNNIRLLDNVDTIPPFNHNMEYRPCTWCKDNDSRSYSIDTWWEESERPPYDFIQVTKTIKAIPLDNYRIKVFPRFSANFSDIERELDMFEYIDGFIPDIILIDYLDILAPESRKKDSIEEADETWKAAARLAGKRKSLVISVTQLNREADEKAHIKRSHMAGWIGRLGHVDKMIKLAQIPSDVKRGILRVGKMVDRHEEVDETLYCWVLQNLKLGQFHLDSEIAYPRRE</sequence>
<organism evidence="1">
    <name type="scientific">viral metagenome</name>
    <dbReference type="NCBI Taxonomy" id="1070528"/>
    <lineage>
        <taxon>unclassified sequences</taxon>
        <taxon>metagenomes</taxon>
        <taxon>organismal metagenomes</taxon>
    </lineage>
</organism>
<accession>A0A6M3KLP0</accession>
<reference evidence="1" key="1">
    <citation type="submission" date="2020-03" db="EMBL/GenBank/DDBJ databases">
        <title>The deep terrestrial virosphere.</title>
        <authorList>
            <person name="Holmfeldt K."/>
            <person name="Nilsson E."/>
            <person name="Simone D."/>
            <person name="Lopez-Fernandez M."/>
            <person name="Wu X."/>
            <person name="de Brujin I."/>
            <person name="Lundin D."/>
            <person name="Andersson A."/>
            <person name="Bertilsson S."/>
            <person name="Dopson M."/>
        </authorList>
    </citation>
    <scope>NUCLEOTIDE SEQUENCE</scope>
    <source>
        <strain evidence="1">MM415A00428</strain>
    </source>
</reference>
<keyword evidence="1" id="KW-0378">Hydrolase</keyword>
<protein>
    <submittedName>
        <fullName evidence="1">Putative helicase</fullName>
    </submittedName>
</protein>
<dbReference type="AlphaFoldDB" id="A0A6M3KLP0"/>
<dbReference type="EMBL" id="MT142484">
    <property type="protein sequence ID" value="QJA82315.1"/>
    <property type="molecule type" value="Genomic_DNA"/>
</dbReference>
<evidence type="ECO:0000313" key="1">
    <source>
        <dbReference type="EMBL" id="QJA82315.1"/>
    </source>
</evidence>
<dbReference type="Gene3D" id="3.40.50.300">
    <property type="entry name" value="P-loop containing nucleotide triphosphate hydrolases"/>
    <property type="match status" value="1"/>
</dbReference>
<proteinExistence type="predicted"/>